<keyword evidence="2" id="KW-1185">Reference proteome</keyword>
<comment type="caution">
    <text evidence="1">The sequence shown here is derived from an EMBL/GenBank/DDBJ whole genome shotgun (WGS) entry which is preliminary data.</text>
</comment>
<evidence type="ECO:0000313" key="1">
    <source>
        <dbReference type="EMBL" id="CAG8465687.1"/>
    </source>
</evidence>
<evidence type="ECO:0000313" key="2">
    <source>
        <dbReference type="Proteomes" id="UP000789860"/>
    </source>
</evidence>
<dbReference type="EMBL" id="CAJVPM010001375">
    <property type="protein sequence ID" value="CAG8465687.1"/>
    <property type="molecule type" value="Genomic_DNA"/>
</dbReference>
<proteinExistence type="predicted"/>
<feature type="non-terminal residue" evidence="1">
    <location>
        <position position="1"/>
    </location>
</feature>
<organism evidence="1 2">
    <name type="scientific">Scutellospora calospora</name>
    <dbReference type="NCBI Taxonomy" id="85575"/>
    <lineage>
        <taxon>Eukaryota</taxon>
        <taxon>Fungi</taxon>
        <taxon>Fungi incertae sedis</taxon>
        <taxon>Mucoromycota</taxon>
        <taxon>Glomeromycotina</taxon>
        <taxon>Glomeromycetes</taxon>
        <taxon>Diversisporales</taxon>
        <taxon>Gigasporaceae</taxon>
        <taxon>Scutellospora</taxon>
    </lineage>
</organism>
<accession>A0ACA9KC90</accession>
<reference evidence="1" key="1">
    <citation type="submission" date="2021-06" db="EMBL/GenBank/DDBJ databases">
        <authorList>
            <person name="Kallberg Y."/>
            <person name="Tangrot J."/>
            <person name="Rosling A."/>
        </authorList>
    </citation>
    <scope>NUCLEOTIDE SEQUENCE</scope>
    <source>
        <strain evidence="1">AU212A</strain>
    </source>
</reference>
<name>A0ACA9KC90_9GLOM</name>
<sequence length="187" mass="22483">TRDTHDYFDKENLLTQKGYVSNNKALKDSMIIQEFNREIDEKREKFEKVNVYVVLLQQFWKSNKTSYVVARRYNGTQIFQLTFDIGNEFEVLFRILISISKRAEFEEKSDFDKNNDIIGKIDELTKPKEEIAYSSFVRELVNNMKDKNIMFDIKTELDKVENVNEYFSHFKLVISRKNREYDTNRQL</sequence>
<dbReference type="Proteomes" id="UP000789860">
    <property type="component" value="Unassembled WGS sequence"/>
</dbReference>
<protein>
    <submittedName>
        <fullName evidence="1">1471_t:CDS:1</fullName>
    </submittedName>
</protein>
<gene>
    <name evidence="1" type="ORF">SCALOS_LOCUS1809</name>
</gene>